<accession>A0A9D4JPW4</accession>
<proteinExistence type="predicted"/>
<reference evidence="1" key="2">
    <citation type="submission" date="2020-11" db="EMBL/GenBank/DDBJ databases">
        <authorList>
            <person name="McCartney M.A."/>
            <person name="Auch B."/>
            <person name="Kono T."/>
            <person name="Mallez S."/>
            <person name="Becker A."/>
            <person name="Gohl D.M."/>
            <person name="Silverstein K.A.T."/>
            <person name="Koren S."/>
            <person name="Bechman K.B."/>
            <person name="Herman A."/>
            <person name="Abrahante J.E."/>
            <person name="Garbe J."/>
        </authorList>
    </citation>
    <scope>NUCLEOTIDE SEQUENCE</scope>
    <source>
        <strain evidence="1">Duluth1</strain>
        <tissue evidence="1">Whole animal</tissue>
    </source>
</reference>
<keyword evidence="2" id="KW-1185">Reference proteome</keyword>
<name>A0A9D4JPW4_DREPO</name>
<gene>
    <name evidence="1" type="ORF">DPMN_118060</name>
</gene>
<evidence type="ECO:0008006" key="3">
    <source>
        <dbReference type="Google" id="ProtNLM"/>
    </source>
</evidence>
<evidence type="ECO:0000313" key="1">
    <source>
        <dbReference type="EMBL" id="KAH3816543.1"/>
    </source>
</evidence>
<protein>
    <recommendedName>
        <fullName evidence="3">THAP-type domain-containing protein</fullName>
    </recommendedName>
</protein>
<evidence type="ECO:0000313" key="2">
    <source>
        <dbReference type="Proteomes" id="UP000828390"/>
    </source>
</evidence>
<organism evidence="1 2">
    <name type="scientific">Dreissena polymorpha</name>
    <name type="common">Zebra mussel</name>
    <name type="synonym">Mytilus polymorpha</name>
    <dbReference type="NCBI Taxonomy" id="45954"/>
    <lineage>
        <taxon>Eukaryota</taxon>
        <taxon>Metazoa</taxon>
        <taxon>Spiralia</taxon>
        <taxon>Lophotrochozoa</taxon>
        <taxon>Mollusca</taxon>
        <taxon>Bivalvia</taxon>
        <taxon>Autobranchia</taxon>
        <taxon>Heteroconchia</taxon>
        <taxon>Euheterodonta</taxon>
        <taxon>Imparidentia</taxon>
        <taxon>Neoheterodontei</taxon>
        <taxon>Myida</taxon>
        <taxon>Dreissenoidea</taxon>
        <taxon>Dreissenidae</taxon>
        <taxon>Dreissena</taxon>
    </lineage>
</organism>
<reference evidence="1" key="1">
    <citation type="journal article" date="2019" name="bioRxiv">
        <title>The Genome of the Zebra Mussel, Dreissena polymorpha: A Resource for Invasive Species Research.</title>
        <authorList>
            <person name="McCartney M.A."/>
            <person name="Auch B."/>
            <person name="Kono T."/>
            <person name="Mallez S."/>
            <person name="Zhang Y."/>
            <person name="Obille A."/>
            <person name="Becker A."/>
            <person name="Abrahante J.E."/>
            <person name="Garbe J."/>
            <person name="Badalamenti J.P."/>
            <person name="Herman A."/>
            <person name="Mangelson H."/>
            <person name="Liachko I."/>
            <person name="Sullivan S."/>
            <person name="Sone E.D."/>
            <person name="Koren S."/>
            <person name="Silverstein K.A.T."/>
            <person name="Beckman K.B."/>
            <person name="Gohl D.M."/>
        </authorList>
    </citation>
    <scope>NUCLEOTIDE SEQUENCE</scope>
    <source>
        <strain evidence="1">Duluth1</strain>
        <tissue evidence="1">Whole animal</tissue>
    </source>
</reference>
<dbReference type="AlphaFoldDB" id="A0A9D4JPW4"/>
<dbReference type="EMBL" id="JAIWYP010000005">
    <property type="protein sequence ID" value="KAH3816543.1"/>
    <property type="molecule type" value="Genomic_DNA"/>
</dbReference>
<dbReference type="Proteomes" id="UP000828390">
    <property type="component" value="Unassembled WGS sequence"/>
</dbReference>
<comment type="caution">
    <text evidence="1">The sequence shown here is derived from an EMBL/GenBank/DDBJ whole genome shotgun (WGS) entry which is preliminary data.</text>
</comment>
<sequence>MALSCLQTKCGRTDDGQRPILKPHLSNQAKNVTSKVFTRKYPPLLIGRKNGSKLWTPGKDSRVCSNHFVEGQPTVQNPLPTLNLGYDGYESRVKRILFLQEKPVQSEEELFIPKKNV</sequence>